<proteinExistence type="predicted"/>
<evidence type="ECO:0000313" key="7">
    <source>
        <dbReference type="Proteomes" id="UP000538666"/>
    </source>
</evidence>
<keyword evidence="3 6" id="KW-0378">Hydrolase</keyword>
<dbReference type="Gene3D" id="3.20.20.370">
    <property type="entry name" value="Glycoside hydrolase/deacetylase"/>
    <property type="match status" value="1"/>
</dbReference>
<dbReference type="GO" id="GO:0005975">
    <property type="term" value="P:carbohydrate metabolic process"/>
    <property type="evidence" value="ECO:0007669"/>
    <property type="project" value="InterPro"/>
</dbReference>
<dbReference type="GO" id="GO:0016787">
    <property type="term" value="F:hydrolase activity"/>
    <property type="evidence" value="ECO:0007669"/>
    <property type="project" value="UniProtKB-KW"/>
</dbReference>
<dbReference type="OrthoDB" id="9774177at2"/>
<keyword evidence="7" id="KW-1185">Reference proteome</keyword>
<comment type="cofactor">
    <cofactor evidence="1">
        <name>Mg(2+)</name>
        <dbReference type="ChEBI" id="CHEBI:18420"/>
    </cofactor>
</comment>
<dbReference type="Proteomes" id="UP000538666">
    <property type="component" value="Unassembled WGS sequence"/>
</dbReference>
<dbReference type="AlphaFoldDB" id="A0A841K7K7"/>
<dbReference type="PANTHER" id="PTHR31609:SF1">
    <property type="entry name" value="CARBOHYDRATE DEACETYLASE"/>
    <property type="match status" value="1"/>
</dbReference>
<dbReference type="GO" id="GO:0019213">
    <property type="term" value="F:deacetylase activity"/>
    <property type="evidence" value="ECO:0007669"/>
    <property type="project" value="TreeGrafter"/>
</dbReference>
<dbReference type="SUPFAM" id="SSF88713">
    <property type="entry name" value="Glycoside hydrolase/deacetylase"/>
    <property type="match status" value="1"/>
</dbReference>
<gene>
    <name evidence="6" type="ORF">HNQ77_004547</name>
</gene>
<dbReference type="EMBL" id="JACHEK010000010">
    <property type="protein sequence ID" value="MBB6146568.1"/>
    <property type="molecule type" value="Genomic_DNA"/>
</dbReference>
<evidence type="ECO:0000256" key="5">
    <source>
        <dbReference type="ARBA" id="ARBA00023277"/>
    </source>
</evidence>
<dbReference type="Pfam" id="PF04794">
    <property type="entry name" value="YdjC"/>
    <property type="match status" value="1"/>
</dbReference>
<keyword evidence="5" id="KW-0119">Carbohydrate metabolism</keyword>
<dbReference type="GO" id="GO:0046872">
    <property type="term" value="F:metal ion binding"/>
    <property type="evidence" value="ECO:0007669"/>
    <property type="project" value="UniProtKB-KW"/>
</dbReference>
<evidence type="ECO:0000256" key="4">
    <source>
        <dbReference type="ARBA" id="ARBA00022842"/>
    </source>
</evidence>
<evidence type="ECO:0000313" key="6">
    <source>
        <dbReference type="EMBL" id="MBB6146568.1"/>
    </source>
</evidence>
<organism evidence="6 7">
    <name type="scientific">Silvibacterium bohemicum</name>
    <dbReference type="NCBI Taxonomy" id="1577686"/>
    <lineage>
        <taxon>Bacteria</taxon>
        <taxon>Pseudomonadati</taxon>
        <taxon>Acidobacteriota</taxon>
        <taxon>Terriglobia</taxon>
        <taxon>Terriglobales</taxon>
        <taxon>Acidobacteriaceae</taxon>
        <taxon>Silvibacterium</taxon>
    </lineage>
</organism>
<dbReference type="InterPro" id="IPR011330">
    <property type="entry name" value="Glyco_hydro/deAcase_b/a-brl"/>
</dbReference>
<keyword evidence="2" id="KW-0479">Metal-binding</keyword>
<accession>A0A841K7K7</accession>
<dbReference type="InterPro" id="IPR006879">
    <property type="entry name" value="YdjC-like"/>
</dbReference>
<keyword evidence="4" id="KW-0460">Magnesium</keyword>
<evidence type="ECO:0000256" key="3">
    <source>
        <dbReference type="ARBA" id="ARBA00022801"/>
    </source>
</evidence>
<comment type="caution">
    <text evidence="6">The sequence shown here is derived from an EMBL/GenBank/DDBJ whole genome shotgun (WGS) entry which is preliminary data.</text>
</comment>
<protein>
    <submittedName>
        <fullName evidence="6">Putative glycoside hydrolase/deacetylase ChbG (UPF0249 family)</fullName>
    </submittedName>
</protein>
<evidence type="ECO:0000256" key="1">
    <source>
        <dbReference type="ARBA" id="ARBA00001946"/>
    </source>
</evidence>
<name>A0A841K7K7_9BACT</name>
<dbReference type="PANTHER" id="PTHR31609">
    <property type="entry name" value="YDJC DEACETYLASE FAMILY MEMBER"/>
    <property type="match status" value="1"/>
</dbReference>
<dbReference type="RefSeq" id="WP_050060393.1">
    <property type="nucleotide sequence ID" value="NZ_JACHEK010000010.1"/>
</dbReference>
<sequence>MPRLILNADDFGLTPGVNQSIMELNRAGALTSATLMATARHFTAAAAGSAGQSHAAKLPLGVGCHVVLVDGAPASPLSEIPELALSSGNFRPTLGSFLIDLLRGSIPEAEIELEAIAQIRTLQAAGVRVTHLDTHKHTHMFARVLRPLLRAAQICGVGAIRNPFEPQWSVAATPHAPLTRRMEVQLLRTRRRYFMERVRAAGLATTDGALGVLATGTLDAATLERLLTAMPEGTWELVCHPAYYDRELDAVATRLRESRAIEHAALLETVPRLAASLPKVELIHFGEMLRVR</sequence>
<evidence type="ECO:0000256" key="2">
    <source>
        <dbReference type="ARBA" id="ARBA00022723"/>
    </source>
</evidence>
<reference evidence="6 7" key="1">
    <citation type="submission" date="2020-08" db="EMBL/GenBank/DDBJ databases">
        <title>Genomic Encyclopedia of Type Strains, Phase IV (KMG-IV): sequencing the most valuable type-strain genomes for metagenomic binning, comparative biology and taxonomic classification.</title>
        <authorList>
            <person name="Goeker M."/>
        </authorList>
    </citation>
    <scope>NUCLEOTIDE SEQUENCE [LARGE SCALE GENOMIC DNA]</scope>
    <source>
        <strain evidence="6 7">DSM 103733</strain>
    </source>
</reference>